<evidence type="ECO:0000256" key="3">
    <source>
        <dbReference type="ARBA" id="ARBA00023163"/>
    </source>
</evidence>
<dbReference type="SUPFAM" id="SSF46785">
    <property type="entry name" value="Winged helix' DNA-binding domain"/>
    <property type="match status" value="1"/>
</dbReference>
<feature type="domain" description="HTH gntR-type" evidence="4">
    <location>
        <begin position="10"/>
        <end position="80"/>
    </location>
</feature>
<reference evidence="6" key="1">
    <citation type="journal article" date="2019" name="Int. J. Syst. Evol. Microbiol.">
        <title>The Global Catalogue of Microorganisms (GCM) 10K type strain sequencing project: providing services to taxonomists for standard genome sequencing and annotation.</title>
        <authorList>
            <consortium name="The Broad Institute Genomics Platform"/>
            <consortium name="The Broad Institute Genome Sequencing Center for Infectious Disease"/>
            <person name="Wu L."/>
            <person name="Ma J."/>
        </authorList>
    </citation>
    <scope>NUCLEOTIDE SEQUENCE [LARGE SCALE GENOMIC DNA]</scope>
    <source>
        <strain evidence="6">KCTC 42984</strain>
    </source>
</reference>
<comment type="caution">
    <text evidence="5">The sequence shown here is derived from an EMBL/GenBank/DDBJ whole genome shotgun (WGS) entry which is preliminary data.</text>
</comment>
<dbReference type="PROSITE" id="PS50949">
    <property type="entry name" value="HTH_GNTR"/>
    <property type="match status" value="1"/>
</dbReference>
<dbReference type="PRINTS" id="PR00035">
    <property type="entry name" value="HTHGNTR"/>
</dbReference>
<evidence type="ECO:0000259" key="4">
    <source>
        <dbReference type="PROSITE" id="PS50949"/>
    </source>
</evidence>
<evidence type="ECO:0000256" key="2">
    <source>
        <dbReference type="ARBA" id="ARBA00023125"/>
    </source>
</evidence>
<gene>
    <name evidence="5" type="ORF">ACFOD9_00185</name>
</gene>
<sequence length="256" mass="28350">MIKRQAPPRVKVAERIAAELRREIVTGNLRPGDRLHPERQLQEQFNISRPTLREALRMLESESLIEVTRGQRGGACVTALNPDVLARQVGVCLQIEGVTLQDVWQCRTIMEPAAAALLTASGNRAAIAAMEENIAAAAAAEDDPVRYGQLTSRFSHILTEYCGNKTIHILSTLIAGIVDRQTVDVTVKTYARAGVDRMRKWNVRSRERMVEIVRSGDAAEAQAHWHKHLEVAGEVVFSSYRAQMPIDVVQLPAAAE</sequence>
<name>A0ABV7IPS2_9SPHN</name>
<dbReference type="InterPro" id="IPR036390">
    <property type="entry name" value="WH_DNA-bd_sf"/>
</dbReference>
<dbReference type="InterPro" id="IPR011711">
    <property type="entry name" value="GntR_C"/>
</dbReference>
<protein>
    <submittedName>
        <fullName evidence="5">FadR/GntR family transcriptional regulator</fullName>
    </submittedName>
</protein>
<organism evidence="5 6">
    <name type="scientific">Novosphingobium bradum</name>
    <dbReference type="NCBI Taxonomy" id="1737444"/>
    <lineage>
        <taxon>Bacteria</taxon>
        <taxon>Pseudomonadati</taxon>
        <taxon>Pseudomonadota</taxon>
        <taxon>Alphaproteobacteria</taxon>
        <taxon>Sphingomonadales</taxon>
        <taxon>Sphingomonadaceae</taxon>
        <taxon>Novosphingobium</taxon>
    </lineage>
</organism>
<dbReference type="SMART" id="SM00895">
    <property type="entry name" value="FCD"/>
    <property type="match status" value="1"/>
</dbReference>
<accession>A0ABV7IPS2</accession>
<dbReference type="InterPro" id="IPR008920">
    <property type="entry name" value="TF_FadR/GntR_C"/>
</dbReference>
<dbReference type="RefSeq" id="WP_379508055.1">
    <property type="nucleotide sequence ID" value="NZ_JBHRTQ010000001.1"/>
</dbReference>
<evidence type="ECO:0000313" key="6">
    <source>
        <dbReference type="Proteomes" id="UP001595604"/>
    </source>
</evidence>
<dbReference type="PANTHER" id="PTHR43537">
    <property type="entry name" value="TRANSCRIPTIONAL REGULATOR, GNTR FAMILY"/>
    <property type="match status" value="1"/>
</dbReference>
<dbReference type="SMART" id="SM00345">
    <property type="entry name" value="HTH_GNTR"/>
    <property type="match status" value="1"/>
</dbReference>
<dbReference type="InterPro" id="IPR000524">
    <property type="entry name" value="Tscrpt_reg_HTH_GntR"/>
</dbReference>
<keyword evidence="2" id="KW-0238">DNA-binding</keyword>
<dbReference type="Proteomes" id="UP001595604">
    <property type="component" value="Unassembled WGS sequence"/>
</dbReference>
<evidence type="ECO:0000256" key="1">
    <source>
        <dbReference type="ARBA" id="ARBA00023015"/>
    </source>
</evidence>
<keyword evidence="6" id="KW-1185">Reference proteome</keyword>
<dbReference type="Gene3D" id="1.20.120.530">
    <property type="entry name" value="GntR ligand-binding domain-like"/>
    <property type="match status" value="1"/>
</dbReference>
<proteinExistence type="predicted"/>
<keyword evidence="3" id="KW-0804">Transcription</keyword>
<dbReference type="CDD" id="cd07377">
    <property type="entry name" value="WHTH_GntR"/>
    <property type="match status" value="1"/>
</dbReference>
<keyword evidence="1" id="KW-0805">Transcription regulation</keyword>
<dbReference type="SUPFAM" id="SSF48008">
    <property type="entry name" value="GntR ligand-binding domain-like"/>
    <property type="match status" value="1"/>
</dbReference>
<dbReference type="InterPro" id="IPR036388">
    <property type="entry name" value="WH-like_DNA-bd_sf"/>
</dbReference>
<dbReference type="EMBL" id="JBHRTQ010000001">
    <property type="protein sequence ID" value="MFC3172658.1"/>
    <property type="molecule type" value="Genomic_DNA"/>
</dbReference>
<evidence type="ECO:0000313" key="5">
    <source>
        <dbReference type="EMBL" id="MFC3172658.1"/>
    </source>
</evidence>
<dbReference type="Gene3D" id="1.10.10.10">
    <property type="entry name" value="Winged helix-like DNA-binding domain superfamily/Winged helix DNA-binding domain"/>
    <property type="match status" value="1"/>
</dbReference>
<dbReference type="Pfam" id="PF07729">
    <property type="entry name" value="FCD"/>
    <property type="match status" value="1"/>
</dbReference>
<dbReference type="PANTHER" id="PTHR43537:SF24">
    <property type="entry name" value="GLUCONATE OPERON TRANSCRIPTIONAL REPRESSOR"/>
    <property type="match status" value="1"/>
</dbReference>
<dbReference type="Pfam" id="PF00392">
    <property type="entry name" value="GntR"/>
    <property type="match status" value="1"/>
</dbReference>